<dbReference type="InterPro" id="IPR024173">
    <property type="entry name" value="Pesterase_MJ0037-like"/>
</dbReference>
<dbReference type="HOGENOM" id="CLU_075478_2_0_5"/>
<sequence length="250" mass="27162">MISICGERLVPDASGALHVPAHNTLIVSDLHLEKGSSYARRGVALPPYDTRATLKLLARVLRKYQPAHVVSLGDSFHDPEGPERLTGADRDALIAMTSAHDWLWIAGNHEGLVDGHVLGGRAEEESDLGNLILRHEPQVAPATGEIAGHLHPCGVVRQRGRRLRRRCFATDGTRLVMPAFGAYTGGLNVLDDAFAPLFHGPFNALLMGETQVYPMPGKRLVPDDMQPASARGSKPNSATQFLRRSVPARR</sequence>
<gene>
    <name evidence="3" type="ORF">BN1012_Phect1950</name>
</gene>
<dbReference type="EMBL" id="HG966617">
    <property type="protein sequence ID" value="CDO60163.1"/>
    <property type="molecule type" value="Genomic_DNA"/>
</dbReference>
<accession>X5M9F7</accession>
<name>X5M9F7_9HYPH</name>
<dbReference type="NCBIfam" id="TIGR04123">
    <property type="entry name" value="P_estr_lig_assc"/>
    <property type="match status" value="1"/>
</dbReference>
<feature type="region of interest" description="Disordered" evidence="1">
    <location>
        <begin position="222"/>
        <end position="250"/>
    </location>
</feature>
<dbReference type="InterPro" id="IPR026336">
    <property type="entry name" value="PdeM-like"/>
</dbReference>
<dbReference type="RefSeq" id="WP_063958478.1">
    <property type="nucleotide sequence ID" value="NZ_HG966617.1"/>
</dbReference>
<dbReference type="GO" id="GO:0016787">
    <property type="term" value="F:hydrolase activity"/>
    <property type="evidence" value="ECO:0007669"/>
    <property type="project" value="InterPro"/>
</dbReference>
<evidence type="ECO:0000313" key="4">
    <source>
        <dbReference type="Proteomes" id="UP000032160"/>
    </source>
</evidence>
<dbReference type="PANTHER" id="PTHR39323:SF1">
    <property type="entry name" value="BLR1149 PROTEIN"/>
    <property type="match status" value="1"/>
</dbReference>
<dbReference type="AlphaFoldDB" id="X5M9F7"/>
<dbReference type="Pfam" id="PF00149">
    <property type="entry name" value="Metallophos"/>
    <property type="match status" value="1"/>
</dbReference>
<dbReference type="PANTHER" id="PTHR39323">
    <property type="entry name" value="BLR1149 PROTEIN"/>
    <property type="match status" value="1"/>
</dbReference>
<organism evidence="3 4">
    <name type="scientific">Candidatus Phaeomarinibacter ectocarpi</name>
    <dbReference type="NCBI Taxonomy" id="1458461"/>
    <lineage>
        <taxon>Bacteria</taxon>
        <taxon>Pseudomonadati</taxon>
        <taxon>Pseudomonadota</taxon>
        <taxon>Alphaproteobacteria</taxon>
        <taxon>Hyphomicrobiales</taxon>
        <taxon>Parvibaculaceae</taxon>
        <taxon>Candidatus Phaeomarinibacter</taxon>
    </lineage>
</organism>
<evidence type="ECO:0000256" key="1">
    <source>
        <dbReference type="SAM" id="MobiDB-lite"/>
    </source>
</evidence>
<dbReference type="InterPro" id="IPR029052">
    <property type="entry name" value="Metallo-depent_PP-like"/>
</dbReference>
<dbReference type="PATRIC" id="fig|1458461.3.peg.1956"/>
<dbReference type="KEGG" id="pect:BN1012_Phect1950"/>
<dbReference type="OrthoDB" id="9795838at2"/>
<feature type="domain" description="Calcineurin-like phosphoesterase" evidence="2">
    <location>
        <begin position="24"/>
        <end position="117"/>
    </location>
</feature>
<proteinExistence type="predicted"/>
<dbReference type="PIRSF" id="PIRSF000887">
    <property type="entry name" value="Pesterase_MJ0037"/>
    <property type="match status" value="1"/>
</dbReference>
<reference evidence="3 4" key="1">
    <citation type="journal article" date="2014" name="Front. Genet.">
        <title>Genome and metabolic network of "Candidatus Phaeomarinobacter ectocarpi" Ec32, a new candidate genus of Alphaproteobacteria frequently associated with brown algae.</title>
        <authorList>
            <person name="Dittami S.M."/>
            <person name="Barbeyron T."/>
            <person name="Boyen C."/>
            <person name="Cambefort J."/>
            <person name="Collet G."/>
            <person name="Delage L."/>
            <person name="Gobet A."/>
            <person name="Groisillier A."/>
            <person name="Leblanc C."/>
            <person name="Michel G."/>
            <person name="Scornet D."/>
            <person name="Siegel A."/>
            <person name="Tapia J.E."/>
            <person name="Tonon T."/>
        </authorList>
    </citation>
    <scope>NUCLEOTIDE SEQUENCE [LARGE SCALE GENOMIC DNA]</scope>
    <source>
        <strain evidence="3 4">Ec32</strain>
    </source>
</reference>
<dbReference type="InterPro" id="IPR004843">
    <property type="entry name" value="Calcineurin-like_PHP"/>
</dbReference>
<protein>
    <submittedName>
        <fullName evidence="3">FIG006285: ICC-like protein phosphoesterase</fullName>
    </submittedName>
</protein>
<dbReference type="Proteomes" id="UP000032160">
    <property type="component" value="Chromosome I"/>
</dbReference>
<keyword evidence="4" id="KW-1185">Reference proteome</keyword>
<dbReference type="Gene3D" id="3.60.21.10">
    <property type="match status" value="1"/>
</dbReference>
<dbReference type="STRING" id="1458461.BN1012_Phect1950"/>
<dbReference type="SUPFAM" id="SSF56300">
    <property type="entry name" value="Metallo-dependent phosphatases"/>
    <property type="match status" value="1"/>
</dbReference>
<evidence type="ECO:0000313" key="3">
    <source>
        <dbReference type="EMBL" id="CDO60163.1"/>
    </source>
</evidence>
<evidence type="ECO:0000259" key="2">
    <source>
        <dbReference type="Pfam" id="PF00149"/>
    </source>
</evidence>